<evidence type="ECO:0000313" key="2">
    <source>
        <dbReference type="Proteomes" id="UP001164539"/>
    </source>
</evidence>
<protein>
    <submittedName>
        <fullName evidence="1">Transposon Ty3-I Gag-Pol polyprotein</fullName>
    </submittedName>
</protein>
<dbReference type="EMBL" id="CM051404">
    <property type="protein sequence ID" value="KAJ4707019.1"/>
    <property type="molecule type" value="Genomic_DNA"/>
</dbReference>
<comment type="caution">
    <text evidence="1">The sequence shown here is derived from an EMBL/GenBank/DDBJ whole genome shotgun (WGS) entry which is preliminary data.</text>
</comment>
<dbReference type="Proteomes" id="UP001164539">
    <property type="component" value="Chromosome 11"/>
</dbReference>
<gene>
    <name evidence="1" type="ORF">OWV82_020595</name>
</gene>
<name>A0ACC1X6U0_MELAZ</name>
<proteinExistence type="predicted"/>
<reference evidence="1 2" key="1">
    <citation type="journal article" date="2023" name="Science">
        <title>Complex scaffold remodeling in plant triterpene biosynthesis.</title>
        <authorList>
            <person name="De La Pena R."/>
            <person name="Hodgson H."/>
            <person name="Liu J.C."/>
            <person name="Stephenson M.J."/>
            <person name="Martin A.C."/>
            <person name="Owen C."/>
            <person name="Harkess A."/>
            <person name="Leebens-Mack J."/>
            <person name="Jimenez L.E."/>
            <person name="Osbourn A."/>
            <person name="Sattely E.S."/>
        </authorList>
    </citation>
    <scope>NUCLEOTIDE SEQUENCE [LARGE SCALE GENOMIC DNA]</scope>
    <source>
        <strain evidence="2">cv. JPN11</strain>
        <tissue evidence="1">Leaf</tissue>
    </source>
</reference>
<accession>A0ACC1X6U0</accession>
<keyword evidence="2" id="KW-1185">Reference proteome</keyword>
<organism evidence="1 2">
    <name type="scientific">Melia azedarach</name>
    <name type="common">Chinaberry tree</name>
    <dbReference type="NCBI Taxonomy" id="155640"/>
    <lineage>
        <taxon>Eukaryota</taxon>
        <taxon>Viridiplantae</taxon>
        <taxon>Streptophyta</taxon>
        <taxon>Embryophyta</taxon>
        <taxon>Tracheophyta</taxon>
        <taxon>Spermatophyta</taxon>
        <taxon>Magnoliopsida</taxon>
        <taxon>eudicotyledons</taxon>
        <taxon>Gunneridae</taxon>
        <taxon>Pentapetalae</taxon>
        <taxon>rosids</taxon>
        <taxon>malvids</taxon>
        <taxon>Sapindales</taxon>
        <taxon>Meliaceae</taxon>
        <taxon>Melia</taxon>
    </lineage>
</organism>
<sequence length="149" mass="17249">MLRCICGEKPKQWDAVLPQVEFAYNSMMNRSTGKTPFEVVYLQPPRHALNLVTLPALLGVSKAAENMTEKIQKIQEKVRASLESANEKYKQDADQHRRQKVFQEGDLVMAYLRKNRFPGIRSKLQNRKYGPFRVARKINDNAYVLQLPN</sequence>
<evidence type="ECO:0000313" key="1">
    <source>
        <dbReference type="EMBL" id="KAJ4707019.1"/>
    </source>
</evidence>